<protein>
    <recommendedName>
        <fullName evidence="4">Type VI secretion system protein ImpG</fullName>
    </recommendedName>
</protein>
<dbReference type="RefSeq" id="WP_345263050.1">
    <property type="nucleotide sequence ID" value="NZ_BAABHB010000001.1"/>
</dbReference>
<sequence>MNAQVLEPNSFSRERVKSRMLRRAAELWGYTEADLDSFDPLVALLVEACAVEFEHISTEITDTQNRLLDRLAQLLHPEPDVARPAFGLAQVRSVEPRSMVQPTTQLLFKRTGAGRYDSGGPAVGQEIFFSPVSSFPVVDGALRYIATRQALFRLEEGSQKIPVAQLNTVSAAMAKPYQSLWLGLELHEDIPSLEGLIFFLDWPNDPQRATWLQLVPFCQWKLGDKPLRLRTGLPENALSGGSSVTLEAEFNPVYKVEKQVLSTWDNSFFTVQQAPALHDVVAARQPYPPEFGQLFMDRELRTLKEPLWWVEVQFPHIINPEALSGIVGGLNCFPVMNRRLHRLTYRLQQNLNIIPLETDRSFLAVREVSTSQNGRLSAIPLGNLLELDVHTYTVQYGVSRFDDRNARQVLTNLQDLVRDESASFAALGEDFLSSVLRELNQTIARLEAKVDQKTQKRDPIPYLIIKPKQPGENVFIEYWTCNGEAANRLSPGSRLTPYADTSLRKENCLLLTTTAGGRERPKDSEKINTYKRALLSRNRIVTLEDVRVACRAELGANIVSVKAERAFRVDAVPTNGFQRCIRVSLQPALRSSYTVQEWAQRAEQLRVSLESQSVAGIPYEVVVLPA</sequence>
<gene>
    <name evidence="2" type="ORF">GCM10023187_02090</name>
</gene>
<organism evidence="2 3">
    <name type="scientific">Nibrella viscosa</name>
    <dbReference type="NCBI Taxonomy" id="1084524"/>
    <lineage>
        <taxon>Bacteria</taxon>
        <taxon>Pseudomonadati</taxon>
        <taxon>Bacteroidota</taxon>
        <taxon>Cytophagia</taxon>
        <taxon>Cytophagales</taxon>
        <taxon>Spirosomataceae</taxon>
        <taxon>Nibrella</taxon>
    </lineage>
</organism>
<reference evidence="3" key="1">
    <citation type="journal article" date="2019" name="Int. J. Syst. Evol. Microbiol.">
        <title>The Global Catalogue of Microorganisms (GCM) 10K type strain sequencing project: providing services to taxonomists for standard genome sequencing and annotation.</title>
        <authorList>
            <consortium name="The Broad Institute Genomics Platform"/>
            <consortium name="The Broad Institute Genome Sequencing Center for Infectious Disease"/>
            <person name="Wu L."/>
            <person name="Ma J."/>
        </authorList>
    </citation>
    <scope>NUCLEOTIDE SEQUENCE [LARGE SCALE GENOMIC DNA]</scope>
    <source>
        <strain evidence="3">JCM 17925</strain>
    </source>
</reference>
<evidence type="ECO:0000313" key="3">
    <source>
        <dbReference type="Proteomes" id="UP001500936"/>
    </source>
</evidence>
<keyword evidence="3" id="KW-1185">Reference proteome</keyword>
<evidence type="ECO:0000256" key="1">
    <source>
        <dbReference type="SAM" id="Coils"/>
    </source>
</evidence>
<evidence type="ECO:0000313" key="2">
    <source>
        <dbReference type="EMBL" id="GAA4395334.1"/>
    </source>
</evidence>
<evidence type="ECO:0008006" key="4">
    <source>
        <dbReference type="Google" id="ProtNLM"/>
    </source>
</evidence>
<feature type="coiled-coil region" evidence="1">
    <location>
        <begin position="429"/>
        <end position="456"/>
    </location>
</feature>
<dbReference type="Proteomes" id="UP001500936">
    <property type="component" value="Unassembled WGS sequence"/>
</dbReference>
<dbReference type="EMBL" id="BAABHB010000001">
    <property type="protein sequence ID" value="GAA4395334.1"/>
    <property type="molecule type" value="Genomic_DNA"/>
</dbReference>
<comment type="caution">
    <text evidence="2">The sequence shown here is derived from an EMBL/GenBank/DDBJ whole genome shotgun (WGS) entry which is preliminary data.</text>
</comment>
<name>A0ABP8JSF8_9BACT</name>
<accession>A0ABP8JSF8</accession>
<proteinExistence type="predicted"/>
<keyword evidence="1" id="KW-0175">Coiled coil</keyword>